<keyword evidence="2 10" id="KW-0723">Serine/threonine-protein kinase</keyword>
<dbReference type="PROSITE" id="PS00107">
    <property type="entry name" value="PROTEIN_KINASE_ATP"/>
    <property type="match status" value="1"/>
</dbReference>
<protein>
    <recommendedName>
        <fullName evidence="1">non-specific serine/threonine protein kinase</fullName>
        <ecNumber evidence="1">2.7.11.1</ecNumber>
    </recommendedName>
</protein>
<dbReference type="CDD" id="cd14014">
    <property type="entry name" value="STKc_PknB_like"/>
    <property type="match status" value="1"/>
</dbReference>
<dbReference type="EMBL" id="QVIG01000001">
    <property type="protein sequence ID" value="RGD59368.1"/>
    <property type="molecule type" value="Genomic_DNA"/>
</dbReference>
<dbReference type="PROSITE" id="PS00108">
    <property type="entry name" value="PROTEIN_KINASE_ST"/>
    <property type="match status" value="1"/>
</dbReference>
<comment type="caution">
    <text evidence="10">The sequence shown here is derived from an EMBL/GenBank/DDBJ whole genome shotgun (WGS) entry which is preliminary data.</text>
</comment>
<keyword evidence="8" id="KW-0812">Transmembrane</keyword>
<evidence type="ECO:0000313" key="10">
    <source>
        <dbReference type="EMBL" id="RGD59368.1"/>
    </source>
</evidence>
<organism evidence="10 11">
    <name type="scientific">Kitasatospora xanthocidica</name>
    <dbReference type="NCBI Taxonomy" id="83382"/>
    <lineage>
        <taxon>Bacteria</taxon>
        <taxon>Bacillati</taxon>
        <taxon>Actinomycetota</taxon>
        <taxon>Actinomycetes</taxon>
        <taxon>Kitasatosporales</taxon>
        <taxon>Streptomycetaceae</taxon>
        <taxon>Kitasatospora</taxon>
    </lineage>
</organism>
<keyword evidence="8" id="KW-1133">Transmembrane helix</keyword>
<keyword evidence="4 7" id="KW-0547">Nucleotide-binding</keyword>
<dbReference type="Gene3D" id="3.30.200.20">
    <property type="entry name" value="Phosphorylase Kinase, domain 1"/>
    <property type="match status" value="1"/>
</dbReference>
<dbReference type="RefSeq" id="WP_117487566.1">
    <property type="nucleotide sequence ID" value="NZ_QVIG01000001.1"/>
</dbReference>
<feature type="domain" description="Protein kinase" evidence="9">
    <location>
        <begin position="15"/>
        <end position="276"/>
    </location>
</feature>
<name>A0A372ZTW8_9ACTN</name>
<evidence type="ECO:0000256" key="6">
    <source>
        <dbReference type="ARBA" id="ARBA00022840"/>
    </source>
</evidence>
<keyword evidence="3" id="KW-0808">Transferase</keyword>
<evidence type="ECO:0000256" key="7">
    <source>
        <dbReference type="PROSITE-ProRule" id="PRU10141"/>
    </source>
</evidence>
<dbReference type="InterPro" id="IPR017441">
    <property type="entry name" value="Protein_kinase_ATP_BS"/>
</dbReference>
<dbReference type="PANTHER" id="PTHR43289:SF6">
    <property type="entry name" value="SERINE_THREONINE-PROTEIN KINASE NEKL-3"/>
    <property type="match status" value="1"/>
</dbReference>
<dbReference type="InterPro" id="IPR000719">
    <property type="entry name" value="Prot_kinase_dom"/>
</dbReference>
<proteinExistence type="predicted"/>
<evidence type="ECO:0000256" key="3">
    <source>
        <dbReference type="ARBA" id="ARBA00022679"/>
    </source>
</evidence>
<dbReference type="InterPro" id="IPR011009">
    <property type="entry name" value="Kinase-like_dom_sf"/>
</dbReference>
<evidence type="ECO:0000256" key="2">
    <source>
        <dbReference type="ARBA" id="ARBA00022527"/>
    </source>
</evidence>
<feature type="binding site" evidence="7">
    <location>
        <position position="44"/>
    </location>
    <ligand>
        <name>ATP</name>
        <dbReference type="ChEBI" id="CHEBI:30616"/>
    </ligand>
</feature>
<dbReference type="InterPro" id="IPR008271">
    <property type="entry name" value="Ser/Thr_kinase_AS"/>
</dbReference>
<evidence type="ECO:0000256" key="5">
    <source>
        <dbReference type="ARBA" id="ARBA00022777"/>
    </source>
</evidence>
<dbReference type="Pfam" id="PF00069">
    <property type="entry name" value="Pkinase"/>
    <property type="match status" value="1"/>
</dbReference>
<evidence type="ECO:0000256" key="1">
    <source>
        <dbReference type="ARBA" id="ARBA00012513"/>
    </source>
</evidence>
<dbReference type="Gene3D" id="1.10.510.10">
    <property type="entry name" value="Transferase(Phosphotransferase) domain 1"/>
    <property type="match status" value="1"/>
</dbReference>
<evidence type="ECO:0000313" key="11">
    <source>
        <dbReference type="Proteomes" id="UP000263377"/>
    </source>
</evidence>
<sequence>MAREANPGQVVGGKYRLTSSLGSGGFGRVWKARDEHLQVDVAIKELWLPPAQTAAEHTERVVRAAREARNAAKLRDHPNIVTVYEVVTEDDRPWIVMQLVDGCSLEQYLDQHGPLPADRAVRLARALLAALSAAHRTGIVHRDVKPANVMITSDWSVLLTDFGIARHEQDTVMTATGLFIGSPEYAAPERIRGQDGLPASDLFSLGVTLFQAIEGLSPFRRDSFMGSLTAVLLDEPPHLKRAGRPLDRLISELLHKDPADRPVLTEALAILDSPMVDRERQVDNSQQQAAVHWHNEASTVRAGRHRVDVAAARPSRVPLDVLADQQEAARRKSRRRKTVQVLVGGLLLAAGLGVPVAVRMWH</sequence>
<dbReference type="GO" id="GO:0005524">
    <property type="term" value="F:ATP binding"/>
    <property type="evidence" value="ECO:0007669"/>
    <property type="project" value="UniProtKB-UniRule"/>
</dbReference>
<evidence type="ECO:0000256" key="4">
    <source>
        <dbReference type="ARBA" id="ARBA00022741"/>
    </source>
</evidence>
<accession>A0A372ZTW8</accession>
<evidence type="ECO:0000256" key="8">
    <source>
        <dbReference type="SAM" id="Phobius"/>
    </source>
</evidence>
<dbReference type="GO" id="GO:0004674">
    <property type="term" value="F:protein serine/threonine kinase activity"/>
    <property type="evidence" value="ECO:0007669"/>
    <property type="project" value="UniProtKB-KW"/>
</dbReference>
<dbReference type="EC" id="2.7.11.1" evidence="1"/>
<dbReference type="SUPFAM" id="SSF56112">
    <property type="entry name" value="Protein kinase-like (PK-like)"/>
    <property type="match status" value="1"/>
</dbReference>
<dbReference type="PROSITE" id="PS50011">
    <property type="entry name" value="PROTEIN_KINASE_DOM"/>
    <property type="match status" value="1"/>
</dbReference>
<gene>
    <name evidence="10" type="ORF">DR950_17650</name>
</gene>
<reference evidence="10 11" key="1">
    <citation type="submission" date="2018-08" db="EMBL/GenBank/DDBJ databases">
        <title>Diversity &amp; Physiological Properties of Lignin-Decomposing Actinobacteria from Soil.</title>
        <authorList>
            <person name="Roh S.G."/>
            <person name="Kim S.B."/>
        </authorList>
    </citation>
    <scope>NUCLEOTIDE SEQUENCE [LARGE SCALE GENOMIC DNA]</scope>
    <source>
        <strain evidence="10 11">MMS17-GH009</strain>
    </source>
</reference>
<feature type="transmembrane region" description="Helical" evidence="8">
    <location>
        <begin position="339"/>
        <end position="358"/>
    </location>
</feature>
<dbReference type="PANTHER" id="PTHR43289">
    <property type="entry name" value="MITOGEN-ACTIVATED PROTEIN KINASE KINASE KINASE 20-RELATED"/>
    <property type="match status" value="1"/>
</dbReference>
<evidence type="ECO:0000259" key="9">
    <source>
        <dbReference type="PROSITE" id="PS50011"/>
    </source>
</evidence>
<dbReference type="AlphaFoldDB" id="A0A372ZTW8"/>
<keyword evidence="8" id="KW-0472">Membrane</keyword>
<keyword evidence="5 10" id="KW-0418">Kinase</keyword>
<dbReference type="SMART" id="SM00220">
    <property type="entry name" value="S_TKc"/>
    <property type="match status" value="1"/>
</dbReference>
<keyword evidence="6 7" id="KW-0067">ATP-binding</keyword>
<dbReference type="Proteomes" id="UP000263377">
    <property type="component" value="Unassembled WGS sequence"/>
</dbReference>
<keyword evidence="11" id="KW-1185">Reference proteome</keyword>